<feature type="compositionally biased region" description="Basic residues" evidence="1">
    <location>
        <begin position="77"/>
        <end position="92"/>
    </location>
</feature>
<feature type="compositionally biased region" description="Basic and acidic residues" evidence="1">
    <location>
        <begin position="44"/>
        <end position="63"/>
    </location>
</feature>
<gene>
    <name evidence="2" type="ORF">CFC21_104573</name>
</gene>
<sequence>WCSRWWEPSRAFPSRPPPPSSAAIARAPRRHHRGRGRGDSAGPRADHPDGAQEGGREHQERQGLHGPAPRGQDLRRPSRQARRHYHPPARHQ</sequence>
<name>A0A9R1N7L7_WHEAT</name>
<dbReference type="AlphaFoldDB" id="A0A9R1N7L7"/>
<feature type="region of interest" description="Disordered" evidence="1">
    <location>
        <begin position="1"/>
        <end position="92"/>
    </location>
</feature>
<dbReference type="EMBL" id="CM022230">
    <property type="protein sequence ID" value="KAF7103601.1"/>
    <property type="molecule type" value="Genomic_DNA"/>
</dbReference>
<evidence type="ECO:0000313" key="2">
    <source>
        <dbReference type="EMBL" id="KAF7103601.1"/>
    </source>
</evidence>
<feature type="non-terminal residue" evidence="2">
    <location>
        <position position="92"/>
    </location>
</feature>
<dbReference type="Proteomes" id="UP000815260">
    <property type="component" value="Chromosome 7B"/>
</dbReference>
<comment type="caution">
    <text evidence="2">The sequence shown here is derived from an EMBL/GenBank/DDBJ whole genome shotgun (WGS) entry which is preliminary data.</text>
</comment>
<reference evidence="2" key="1">
    <citation type="journal article" date="2017" name="Gigascience">
        <title>The first near-complete assembly of the hexaploid bread wheat genome, Triticum aestivum.</title>
        <authorList>
            <person name="Zimin A.V."/>
            <person name="Puiu D."/>
            <person name="Hall R."/>
            <person name="Kingan S."/>
            <person name="Clavijo B.J."/>
            <person name="Salzberg S.L."/>
        </authorList>
    </citation>
    <scope>NUCLEOTIDE SEQUENCE</scope>
    <source>
        <tissue evidence="2">Leaf</tissue>
    </source>
</reference>
<accession>A0A9R1N7L7</accession>
<feature type="non-terminal residue" evidence="2">
    <location>
        <position position="1"/>
    </location>
</feature>
<proteinExistence type="predicted"/>
<organism evidence="2">
    <name type="scientific">Triticum aestivum</name>
    <name type="common">Wheat</name>
    <dbReference type="NCBI Taxonomy" id="4565"/>
    <lineage>
        <taxon>Eukaryota</taxon>
        <taxon>Viridiplantae</taxon>
        <taxon>Streptophyta</taxon>
        <taxon>Embryophyta</taxon>
        <taxon>Tracheophyta</taxon>
        <taxon>Spermatophyta</taxon>
        <taxon>Magnoliopsida</taxon>
        <taxon>Liliopsida</taxon>
        <taxon>Poales</taxon>
        <taxon>Poaceae</taxon>
        <taxon>BOP clade</taxon>
        <taxon>Pooideae</taxon>
        <taxon>Triticodae</taxon>
        <taxon>Triticeae</taxon>
        <taxon>Triticinae</taxon>
        <taxon>Triticum</taxon>
    </lineage>
</organism>
<reference evidence="2" key="2">
    <citation type="submission" date="2020-03" db="EMBL/GenBank/DDBJ databases">
        <title>The second near-complete assembly of the hexaploid bread wheat (Triticum aestivum) genome.</title>
        <authorList>
            <person name="Zimin A.V."/>
            <person name="Puiu D."/>
            <person name="Shumante A."/>
            <person name="Alonge M."/>
            <person name="Salzberg S.L."/>
        </authorList>
    </citation>
    <scope>NUCLEOTIDE SEQUENCE</scope>
    <source>
        <tissue evidence="2">Leaf</tissue>
    </source>
</reference>
<evidence type="ECO:0000256" key="1">
    <source>
        <dbReference type="SAM" id="MobiDB-lite"/>
    </source>
</evidence>
<protein>
    <submittedName>
        <fullName evidence="2">Uncharacterized protein</fullName>
    </submittedName>
</protein>